<proteinExistence type="predicted"/>
<name>A0A6G0VNX6_APHCR</name>
<feature type="non-terminal residue" evidence="1">
    <location>
        <position position="85"/>
    </location>
</feature>
<gene>
    <name evidence="1" type="ORF">FWK35_00031132</name>
</gene>
<evidence type="ECO:0000313" key="2">
    <source>
        <dbReference type="Proteomes" id="UP000478052"/>
    </source>
</evidence>
<reference evidence="1 2" key="1">
    <citation type="submission" date="2019-08" db="EMBL/GenBank/DDBJ databases">
        <title>Whole genome of Aphis craccivora.</title>
        <authorList>
            <person name="Voronova N.V."/>
            <person name="Shulinski R.S."/>
            <person name="Bandarenka Y.V."/>
            <person name="Zhorov D.G."/>
            <person name="Warner D."/>
        </authorList>
    </citation>
    <scope>NUCLEOTIDE SEQUENCE [LARGE SCALE GENOMIC DNA]</scope>
    <source>
        <strain evidence="1">180601</strain>
        <tissue evidence="1">Whole Body</tissue>
    </source>
</reference>
<sequence>MSIFEKEDEVLNLLNGEIIKDDKDLAELSPEDISCFKYAAIVSVDVERNFSKYKVMLRDNRKSFQFNNLKTHFFLFYEDFHINYS</sequence>
<dbReference type="Proteomes" id="UP000478052">
    <property type="component" value="Unassembled WGS sequence"/>
</dbReference>
<comment type="caution">
    <text evidence="1">The sequence shown here is derived from an EMBL/GenBank/DDBJ whole genome shotgun (WGS) entry which is preliminary data.</text>
</comment>
<dbReference type="EMBL" id="VUJU01015123">
    <property type="protein sequence ID" value="KAF0696865.1"/>
    <property type="molecule type" value="Genomic_DNA"/>
</dbReference>
<dbReference type="AlphaFoldDB" id="A0A6G0VNX6"/>
<accession>A0A6G0VNX6</accession>
<protein>
    <submittedName>
        <fullName evidence="1">Uncharacterized protein</fullName>
    </submittedName>
</protein>
<organism evidence="1 2">
    <name type="scientific">Aphis craccivora</name>
    <name type="common">Cowpea aphid</name>
    <dbReference type="NCBI Taxonomy" id="307492"/>
    <lineage>
        <taxon>Eukaryota</taxon>
        <taxon>Metazoa</taxon>
        <taxon>Ecdysozoa</taxon>
        <taxon>Arthropoda</taxon>
        <taxon>Hexapoda</taxon>
        <taxon>Insecta</taxon>
        <taxon>Pterygota</taxon>
        <taxon>Neoptera</taxon>
        <taxon>Paraneoptera</taxon>
        <taxon>Hemiptera</taxon>
        <taxon>Sternorrhyncha</taxon>
        <taxon>Aphidomorpha</taxon>
        <taxon>Aphidoidea</taxon>
        <taxon>Aphididae</taxon>
        <taxon>Aphidini</taxon>
        <taxon>Aphis</taxon>
        <taxon>Aphis</taxon>
    </lineage>
</organism>
<keyword evidence="2" id="KW-1185">Reference proteome</keyword>
<evidence type="ECO:0000313" key="1">
    <source>
        <dbReference type="EMBL" id="KAF0696865.1"/>
    </source>
</evidence>